<sequence>MFGMRRCEFFPRGIRSGVQASGAPCPQKRGPGALAYLLRGPSPLKPHGAVVAPRALVTLLPVELLETDR</sequence>
<comment type="caution">
    <text evidence="1">The sequence shown here is derived from an EMBL/GenBank/DDBJ whole genome shotgun (WGS) entry which is preliminary data.</text>
</comment>
<evidence type="ECO:0000313" key="2">
    <source>
        <dbReference type="Proteomes" id="UP000677082"/>
    </source>
</evidence>
<name>A0A919W7K3_9ACTN</name>
<dbReference type="AlphaFoldDB" id="A0A919W7K3"/>
<dbReference type="EMBL" id="BOQN01000092">
    <property type="protein sequence ID" value="GIM95388.1"/>
    <property type="molecule type" value="Genomic_DNA"/>
</dbReference>
<gene>
    <name evidence="1" type="ORF">Ato02nite_071810</name>
</gene>
<keyword evidence="2" id="KW-1185">Reference proteome</keyword>
<reference evidence="1 2" key="1">
    <citation type="submission" date="2021-03" db="EMBL/GenBank/DDBJ databases">
        <title>Whole genome shotgun sequence of Actinoplanes toevensis NBRC 105298.</title>
        <authorList>
            <person name="Komaki H."/>
            <person name="Tamura T."/>
        </authorList>
    </citation>
    <scope>NUCLEOTIDE SEQUENCE [LARGE SCALE GENOMIC DNA]</scope>
    <source>
        <strain evidence="1 2">NBRC 105298</strain>
    </source>
</reference>
<organism evidence="1 2">
    <name type="scientific">Paractinoplanes toevensis</name>
    <dbReference type="NCBI Taxonomy" id="571911"/>
    <lineage>
        <taxon>Bacteria</taxon>
        <taxon>Bacillati</taxon>
        <taxon>Actinomycetota</taxon>
        <taxon>Actinomycetes</taxon>
        <taxon>Micromonosporales</taxon>
        <taxon>Micromonosporaceae</taxon>
        <taxon>Paractinoplanes</taxon>
    </lineage>
</organism>
<protein>
    <submittedName>
        <fullName evidence="1">Uncharacterized protein</fullName>
    </submittedName>
</protein>
<evidence type="ECO:0000313" key="1">
    <source>
        <dbReference type="EMBL" id="GIM95388.1"/>
    </source>
</evidence>
<proteinExistence type="predicted"/>
<dbReference type="Proteomes" id="UP000677082">
    <property type="component" value="Unassembled WGS sequence"/>
</dbReference>
<accession>A0A919W7K3</accession>